<proteinExistence type="predicted"/>
<gene>
    <name evidence="3" type="ORF">CDL12_06785</name>
</gene>
<keyword evidence="2" id="KW-0812">Transmembrane</keyword>
<evidence type="ECO:0000256" key="2">
    <source>
        <dbReference type="SAM" id="Phobius"/>
    </source>
</evidence>
<comment type="caution">
    <text evidence="3">The sequence shown here is derived from an EMBL/GenBank/DDBJ whole genome shotgun (WGS) entry which is preliminary data.</text>
</comment>
<dbReference type="AlphaFoldDB" id="A0A2G9HSW1"/>
<sequence length="127" mass="14285">MAKSYFSIIILLIFPITITCWIIYPSRCSPGCIRIYQWPSGFASLHVPKFTVQIINEAWDTKGVYDVQIACPGFASTTLINPKVFRRIDLAYCLLKNGGVINPGEVITFDYSNILPYPFGVLTLKCL</sequence>
<dbReference type="InterPro" id="IPR040361">
    <property type="entry name" value="TPD1"/>
</dbReference>
<dbReference type="PANTHER" id="PTHR33184">
    <property type="entry name" value="PROTEIN TAPETUM DETERMINANT 1-LIKE-RELATED"/>
    <property type="match status" value="1"/>
</dbReference>
<evidence type="ECO:0000313" key="4">
    <source>
        <dbReference type="Proteomes" id="UP000231279"/>
    </source>
</evidence>
<dbReference type="Proteomes" id="UP000231279">
    <property type="component" value="Unassembled WGS sequence"/>
</dbReference>
<name>A0A2G9HSW1_9LAMI</name>
<protein>
    <submittedName>
        <fullName evidence="3">Uncharacterized protein</fullName>
    </submittedName>
</protein>
<feature type="transmembrane region" description="Helical" evidence="2">
    <location>
        <begin position="6"/>
        <end position="24"/>
    </location>
</feature>
<accession>A0A2G9HSW1</accession>
<dbReference type="GO" id="GO:0001709">
    <property type="term" value="P:cell fate determination"/>
    <property type="evidence" value="ECO:0007669"/>
    <property type="project" value="TreeGrafter"/>
</dbReference>
<evidence type="ECO:0000313" key="3">
    <source>
        <dbReference type="EMBL" id="PIN20543.1"/>
    </source>
</evidence>
<keyword evidence="4" id="KW-1185">Reference proteome</keyword>
<dbReference type="STRING" id="429701.A0A2G9HSW1"/>
<dbReference type="OrthoDB" id="1572689at2759"/>
<keyword evidence="2" id="KW-0472">Membrane</keyword>
<evidence type="ECO:0000256" key="1">
    <source>
        <dbReference type="ARBA" id="ARBA00022729"/>
    </source>
</evidence>
<dbReference type="PANTHER" id="PTHR33184:SF81">
    <property type="entry name" value="TPD1 PROTEIN HOMOLOG 1B-LIKE"/>
    <property type="match status" value="1"/>
</dbReference>
<keyword evidence="2" id="KW-1133">Transmembrane helix</keyword>
<keyword evidence="1" id="KW-0732">Signal</keyword>
<organism evidence="3 4">
    <name type="scientific">Handroanthus impetiginosus</name>
    <dbReference type="NCBI Taxonomy" id="429701"/>
    <lineage>
        <taxon>Eukaryota</taxon>
        <taxon>Viridiplantae</taxon>
        <taxon>Streptophyta</taxon>
        <taxon>Embryophyta</taxon>
        <taxon>Tracheophyta</taxon>
        <taxon>Spermatophyta</taxon>
        <taxon>Magnoliopsida</taxon>
        <taxon>eudicotyledons</taxon>
        <taxon>Gunneridae</taxon>
        <taxon>Pentapetalae</taxon>
        <taxon>asterids</taxon>
        <taxon>lamiids</taxon>
        <taxon>Lamiales</taxon>
        <taxon>Bignoniaceae</taxon>
        <taxon>Crescentiina</taxon>
        <taxon>Tabebuia alliance</taxon>
        <taxon>Handroanthus</taxon>
    </lineage>
</organism>
<reference evidence="4" key="1">
    <citation type="journal article" date="2018" name="Gigascience">
        <title>Genome assembly of the Pink Ipe (Handroanthus impetiginosus, Bignoniaceae), a highly valued, ecologically keystone Neotropical timber forest tree.</title>
        <authorList>
            <person name="Silva-Junior O.B."/>
            <person name="Grattapaglia D."/>
            <person name="Novaes E."/>
            <person name="Collevatti R.G."/>
        </authorList>
    </citation>
    <scope>NUCLEOTIDE SEQUENCE [LARGE SCALE GENOMIC DNA]</scope>
    <source>
        <strain evidence="4">cv. UFG-1</strain>
    </source>
</reference>
<dbReference type="EMBL" id="NKXS01001108">
    <property type="protein sequence ID" value="PIN20543.1"/>
    <property type="molecule type" value="Genomic_DNA"/>
</dbReference>
<dbReference type="Pfam" id="PF24068">
    <property type="entry name" value="TPD1_C"/>
    <property type="match status" value="1"/>
</dbReference>